<dbReference type="OrthoDB" id="73875at2759"/>
<proteinExistence type="predicted"/>
<dbReference type="PANTHER" id="PTHR11177">
    <property type="entry name" value="CHITINASE"/>
    <property type="match status" value="1"/>
</dbReference>
<dbReference type="InterPro" id="IPR011583">
    <property type="entry name" value="Chitinase_II/V-like_cat"/>
</dbReference>
<dbReference type="SMR" id="A0A167X387"/>
<dbReference type="AlphaFoldDB" id="A0A167X387"/>
<comment type="caution">
    <text evidence="4">Lacks conserved residue(s) required for the propagation of feature annotation.</text>
</comment>
<dbReference type="InterPro" id="IPR001223">
    <property type="entry name" value="Glyco_hydro18_cat"/>
</dbReference>
<keyword evidence="9" id="KW-1185">Reference proteome</keyword>
<evidence type="ECO:0000313" key="8">
    <source>
        <dbReference type="EMBL" id="KZZ89578.1"/>
    </source>
</evidence>
<dbReference type="VEuPathDB" id="FungiDB:AAP_04333"/>
<keyword evidence="4" id="KW-1015">Disulfide bond</keyword>
<evidence type="ECO:0000259" key="6">
    <source>
        <dbReference type="PROSITE" id="PS50941"/>
    </source>
</evidence>
<dbReference type="Gene3D" id="3.30.60.10">
    <property type="entry name" value="Endochitinase-like"/>
    <property type="match status" value="1"/>
</dbReference>
<dbReference type="Pfam" id="PF00187">
    <property type="entry name" value="Chitin_bind_1"/>
    <property type="match status" value="1"/>
</dbReference>
<dbReference type="GO" id="GO:0008843">
    <property type="term" value="F:endochitinase activity"/>
    <property type="evidence" value="ECO:0007669"/>
    <property type="project" value="UniProtKB-EC"/>
</dbReference>
<dbReference type="PROSITE" id="PS50941">
    <property type="entry name" value="CHIT_BIND_I_2"/>
    <property type="match status" value="1"/>
</dbReference>
<dbReference type="CDD" id="cd11618">
    <property type="entry name" value="ChtBD1_1"/>
    <property type="match status" value="1"/>
</dbReference>
<dbReference type="GO" id="GO:0006032">
    <property type="term" value="P:chitin catabolic process"/>
    <property type="evidence" value="ECO:0007669"/>
    <property type="project" value="TreeGrafter"/>
</dbReference>
<feature type="domain" description="Chitin-binding type-1" evidence="6">
    <location>
        <begin position="294"/>
        <end position="337"/>
    </location>
</feature>
<gene>
    <name evidence="8" type="ORF">AAP_04333</name>
</gene>
<dbReference type="InterPro" id="IPR001002">
    <property type="entry name" value="Chitin-bd_1"/>
</dbReference>
<evidence type="ECO:0000256" key="1">
    <source>
        <dbReference type="ARBA" id="ARBA00012729"/>
    </source>
</evidence>
<feature type="domain" description="GH18" evidence="7">
    <location>
        <begin position="18"/>
        <end position="419"/>
    </location>
</feature>
<evidence type="ECO:0000256" key="2">
    <source>
        <dbReference type="ARBA" id="ARBA00022669"/>
    </source>
</evidence>
<protein>
    <recommendedName>
        <fullName evidence="1">chitinase</fullName>
        <ecNumber evidence="1">3.2.1.14</ecNumber>
    </recommendedName>
</protein>
<keyword evidence="5" id="KW-0732">Signal</keyword>
<feature type="disulfide bond" evidence="4">
    <location>
        <begin position="305"/>
        <end position="317"/>
    </location>
</feature>
<name>A0A167X387_9EURO</name>
<dbReference type="SMART" id="SM00270">
    <property type="entry name" value="ChtBD1"/>
    <property type="match status" value="1"/>
</dbReference>
<reference evidence="8 9" key="1">
    <citation type="journal article" date="2016" name="Genome Biol. Evol.">
        <title>Divergent and convergent evolution of fungal pathogenicity.</title>
        <authorList>
            <person name="Shang Y."/>
            <person name="Xiao G."/>
            <person name="Zheng P."/>
            <person name="Cen K."/>
            <person name="Zhan S."/>
            <person name="Wang C."/>
        </authorList>
    </citation>
    <scope>NUCLEOTIDE SEQUENCE [LARGE SCALE GENOMIC DNA]</scope>
    <source>
        <strain evidence="8 9">ARSEF 7405</strain>
    </source>
</reference>
<keyword evidence="8" id="KW-0378">Hydrolase</keyword>
<dbReference type="GO" id="GO:0005975">
    <property type="term" value="P:carbohydrate metabolic process"/>
    <property type="evidence" value="ECO:0007669"/>
    <property type="project" value="InterPro"/>
</dbReference>
<comment type="caution">
    <text evidence="8">The sequence shown here is derived from an EMBL/GenBank/DDBJ whole genome shotgun (WGS) entry which is preliminary data.</text>
</comment>
<dbReference type="Pfam" id="PF00704">
    <property type="entry name" value="Glyco_hydro_18"/>
    <property type="match status" value="1"/>
</dbReference>
<keyword evidence="3" id="KW-0843">Virulence</keyword>
<feature type="disulfide bond" evidence="4">
    <location>
        <begin position="310"/>
        <end position="324"/>
    </location>
</feature>
<dbReference type="InterPro" id="IPR017853">
    <property type="entry name" value="GH"/>
</dbReference>
<dbReference type="PROSITE" id="PS00026">
    <property type="entry name" value="CHIT_BIND_I_1"/>
    <property type="match status" value="1"/>
</dbReference>
<feature type="signal peptide" evidence="5">
    <location>
        <begin position="1"/>
        <end position="18"/>
    </location>
</feature>
<feature type="chain" id="PRO_5007894231" description="chitinase" evidence="5">
    <location>
        <begin position="19"/>
        <end position="421"/>
    </location>
</feature>
<keyword evidence="2 4" id="KW-0147">Chitin-binding</keyword>
<dbReference type="EC" id="3.2.1.14" evidence="1"/>
<evidence type="ECO:0000256" key="4">
    <source>
        <dbReference type="PROSITE-ProRule" id="PRU00261"/>
    </source>
</evidence>
<dbReference type="PANTHER" id="PTHR11177:SF337">
    <property type="entry name" value="CHITINASE"/>
    <property type="match status" value="1"/>
</dbReference>
<evidence type="ECO:0000313" key="9">
    <source>
        <dbReference type="Proteomes" id="UP000242877"/>
    </source>
</evidence>
<dbReference type="Proteomes" id="UP000242877">
    <property type="component" value="Unassembled WGS sequence"/>
</dbReference>
<dbReference type="Gene3D" id="3.20.20.80">
    <property type="entry name" value="Glycosidases"/>
    <property type="match status" value="1"/>
</dbReference>
<dbReference type="EMBL" id="AZGZ01000020">
    <property type="protein sequence ID" value="KZZ89578.1"/>
    <property type="molecule type" value="Genomic_DNA"/>
</dbReference>
<dbReference type="SUPFAM" id="SSF57016">
    <property type="entry name" value="Plant lectins/antimicrobial peptides"/>
    <property type="match status" value="1"/>
</dbReference>
<sequence>MMFSKLSVMPLLASLTAARFVAYIDQDHNSTLPSKSLTGEIDHVILAFVQSSMLYNESTIVKWWDLPKIKSHFKENTTFMVSIGGDPDFKQGFHKAVQSDESRKSYARKVANFVKREGFDGVDIDWKYPGGITENETVEIRGFPSLLQEIRKAIGKNMTLSIASPGVKKYMHAYTRQHAPNIFNAVDFLNILTEDQMDNFSNTTDYLSGISSCNDTISAYLELGMPPEKGNLGMPFYGQGYSVEPDCKHGLGCKVVKPGEKKGKVVGQVSSFMWTAMYMDANPPSKNASVAKDGEMCGPDTKKICPGKACCSPSGYCGTTEDYCGWNCLPAWGHCNGSTSIGSFQKARKDKSAVTDQGAFYLDKENNFFWTWDPAENYGDKYHTVIKDNKLGGVMVWSLGEDSYDWSHLKKLSAVIKQHRM</sequence>
<evidence type="ECO:0000256" key="5">
    <source>
        <dbReference type="SAM" id="SignalP"/>
    </source>
</evidence>
<dbReference type="InterPro" id="IPR018371">
    <property type="entry name" value="Chitin-binding_1_CS"/>
</dbReference>
<accession>A0A167X387</accession>
<organism evidence="8 9">
    <name type="scientific">Ascosphaera apis ARSEF 7405</name>
    <dbReference type="NCBI Taxonomy" id="392613"/>
    <lineage>
        <taxon>Eukaryota</taxon>
        <taxon>Fungi</taxon>
        <taxon>Dikarya</taxon>
        <taxon>Ascomycota</taxon>
        <taxon>Pezizomycotina</taxon>
        <taxon>Eurotiomycetes</taxon>
        <taxon>Eurotiomycetidae</taxon>
        <taxon>Onygenales</taxon>
        <taxon>Ascosphaeraceae</taxon>
        <taxon>Ascosphaera</taxon>
    </lineage>
</organism>
<dbReference type="InterPro" id="IPR050314">
    <property type="entry name" value="Glycosyl_Hydrlase_18"/>
</dbReference>
<evidence type="ECO:0000256" key="3">
    <source>
        <dbReference type="ARBA" id="ARBA00023026"/>
    </source>
</evidence>
<dbReference type="SUPFAM" id="SSF51445">
    <property type="entry name" value="(Trans)glycosidases"/>
    <property type="match status" value="1"/>
</dbReference>
<dbReference type="GO" id="GO:0008061">
    <property type="term" value="F:chitin binding"/>
    <property type="evidence" value="ECO:0007669"/>
    <property type="project" value="UniProtKB-UniRule"/>
</dbReference>
<dbReference type="InterPro" id="IPR036861">
    <property type="entry name" value="Endochitinase-like_sf"/>
</dbReference>
<dbReference type="SMART" id="SM00636">
    <property type="entry name" value="Glyco_18"/>
    <property type="match status" value="1"/>
</dbReference>
<dbReference type="PROSITE" id="PS51910">
    <property type="entry name" value="GH18_2"/>
    <property type="match status" value="1"/>
</dbReference>
<evidence type="ECO:0000259" key="7">
    <source>
        <dbReference type="PROSITE" id="PS51910"/>
    </source>
</evidence>
<dbReference type="GO" id="GO:0005576">
    <property type="term" value="C:extracellular region"/>
    <property type="evidence" value="ECO:0007669"/>
    <property type="project" value="TreeGrafter"/>
</dbReference>